<reference evidence="1 2" key="1">
    <citation type="submission" date="2016-11" db="EMBL/GenBank/DDBJ databases">
        <title>Whole Genome Sequencing of Mucilaginibacter polytrichastri RG4-7(T) isolated from the moss sample.</title>
        <authorList>
            <person name="Li Y."/>
        </authorList>
    </citation>
    <scope>NUCLEOTIDE SEQUENCE [LARGE SCALE GENOMIC DNA]</scope>
    <source>
        <strain evidence="1 2">RG4-7</strain>
    </source>
</reference>
<protein>
    <submittedName>
        <fullName evidence="1">Uncharacterized protein</fullName>
    </submittedName>
</protein>
<accession>A0A1Q5ZXK3</accession>
<dbReference type="Proteomes" id="UP000186720">
    <property type="component" value="Unassembled WGS sequence"/>
</dbReference>
<dbReference type="AlphaFoldDB" id="A0A1Q5ZXK3"/>
<sequence length="127" mass="14242">MNQFAFSILFILFTFNTVNPPIISADAASKHIGKTVKIVDKVYSSKMRGNDRVLHIGGSAEHQYLTIIIKAEENTDLSEQEKTRYTGYNIYVTGKLVKYKGTPAIIVTNPKQIGIVMVDHDLHQAFN</sequence>
<keyword evidence="2" id="KW-1185">Reference proteome</keyword>
<dbReference type="STRING" id="1302689.RG47T_1928"/>
<name>A0A1Q5ZXK3_9SPHI</name>
<organism evidence="1 2">
    <name type="scientific">Mucilaginibacter polytrichastri</name>
    <dbReference type="NCBI Taxonomy" id="1302689"/>
    <lineage>
        <taxon>Bacteria</taxon>
        <taxon>Pseudomonadati</taxon>
        <taxon>Bacteroidota</taxon>
        <taxon>Sphingobacteriia</taxon>
        <taxon>Sphingobacteriales</taxon>
        <taxon>Sphingobacteriaceae</taxon>
        <taxon>Mucilaginibacter</taxon>
    </lineage>
</organism>
<comment type="caution">
    <text evidence="1">The sequence shown here is derived from an EMBL/GenBank/DDBJ whole genome shotgun (WGS) entry which is preliminary data.</text>
</comment>
<dbReference type="EMBL" id="MPPL01000001">
    <property type="protein sequence ID" value="OKS86472.1"/>
    <property type="molecule type" value="Genomic_DNA"/>
</dbReference>
<evidence type="ECO:0000313" key="1">
    <source>
        <dbReference type="EMBL" id="OKS86472.1"/>
    </source>
</evidence>
<gene>
    <name evidence="1" type="ORF">RG47T_1928</name>
</gene>
<dbReference type="OrthoDB" id="1524522at2"/>
<proteinExistence type="predicted"/>
<dbReference type="RefSeq" id="WP_074489160.1">
    <property type="nucleotide sequence ID" value="NZ_FPAM01000004.1"/>
</dbReference>
<evidence type="ECO:0000313" key="2">
    <source>
        <dbReference type="Proteomes" id="UP000186720"/>
    </source>
</evidence>